<evidence type="ECO:0000256" key="1">
    <source>
        <dbReference type="SAM" id="MobiDB-lite"/>
    </source>
</evidence>
<evidence type="ECO:0000313" key="3">
    <source>
        <dbReference type="Proteomes" id="UP000285744"/>
    </source>
</evidence>
<protein>
    <submittedName>
        <fullName evidence="2">Uncharacterized protein</fullName>
    </submittedName>
</protein>
<reference evidence="2 3" key="1">
    <citation type="journal article" date="2018" name="Int. J. Syst. Evol. Microbiol.">
        <title>Micromonospora globbae sp. nov., an endophytic actinomycete isolated from roots of Globba winitii C. H. Wright.</title>
        <authorList>
            <person name="Kuncharoen N."/>
            <person name="Pittayakhajonwut P."/>
            <person name="Tanasupawat S."/>
        </authorList>
    </citation>
    <scope>NUCLEOTIDE SEQUENCE [LARGE SCALE GENOMIC DNA]</scope>
    <source>
        <strain evidence="2 3">WPS1-2</strain>
    </source>
</reference>
<dbReference type="AlphaFoldDB" id="A0A420F274"/>
<comment type="caution">
    <text evidence="2">The sequence shown here is derived from an EMBL/GenBank/DDBJ whole genome shotgun (WGS) entry which is preliminary data.</text>
</comment>
<feature type="region of interest" description="Disordered" evidence="1">
    <location>
        <begin position="1"/>
        <end position="22"/>
    </location>
</feature>
<evidence type="ECO:0000313" key="2">
    <source>
        <dbReference type="EMBL" id="RKF27051.1"/>
    </source>
</evidence>
<dbReference type="Proteomes" id="UP000285744">
    <property type="component" value="Unassembled WGS sequence"/>
</dbReference>
<name>A0A420F274_9ACTN</name>
<gene>
    <name evidence="2" type="ORF">D7I43_11220</name>
</gene>
<accession>A0A420F274</accession>
<sequence length="182" mass="20604">MSRRPGRWWKPTGPQYRRPAQVSRARQAAWPAIQWAKGWDQGAKETREALDGENAYDAGYDTGRESGRKELREELADLGTYTAEEVMESFRIGFDCGRIDERKRWEDLDLMYRARAADPERFRQLSAALEDGGIDAARQLVREWQCEDLLDVAGSAGVTPLADVDPGDLADEVERWLQGGAE</sequence>
<organism evidence="2 3">
    <name type="scientific">Micromonospora globbae</name>
    <dbReference type="NCBI Taxonomy" id="1894969"/>
    <lineage>
        <taxon>Bacteria</taxon>
        <taxon>Bacillati</taxon>
        <taxon>Actinomycetota</taxon>
        <taxon>Actinomycetes</taxon>
        <taxon>Micromonosporales</taxon>
        <taxon>Micromonosporaceae</taxon>
        <taxon>Micromonospora</taxon>
    </lineage>
</organism>
<proteinExistence type="predicted"/>
<dbReference type="RefSeq" id="WP_120328397.1">
    <property type="nucleotide sequence ID" value="NZ_RAQQ01000007.1"/>
</dbReference>
<dbReference type="EMBL" id="RAQQ01000007">
    <property type="protein sequence ID" value="RKF27051.1"/>
    <property type="molecule type" value="Genomic_DNA"/>
</dbReference>